<sequence length="50" mass="5753">MQADMEALMATNKRPENRLRPKFSLLSKTLLERNSSQFPKTAVTSRNEKS</sequence>
<evidence type="ECO:0000313" key="3">
    <source>
        <dbReference type="Proteomes" id="UP000327157"/>
    </source>
</evidence>
<name>A0A5N5FFF7_9ROSA</name>
<dbReference type="EMBL" id="SMOL01000695">
    <property type="protein sequence ID" value="KAB2601846.1"/>
    <property type="molecule type" value="Genomic_DNA"/>
</dbReference>
<feature type="region of interest" description="Disordered" evidence="1">
    <location>
        <begin position="1"/>
        <end position="20"/>
    </location>
</feature>
<proteinExistence type="predicted"/>
<protein>
    <submittedName>
        <fullName evidence="2">Uncharacterized protein</fullName>
    </submittedName>
</protein>
<evidence type="ECO:0000256" key="1">
    <source>
        <dbReference type="SAM" id="MobiDB-lite"/>
    </source>
</evidence>
<dbReference type="Proteomes" id="UP000327157">
    <property type="component" value="Chromosome 10"/>
</dbReference>
<dbReference type="AlphaFoldDB" id="A0A5N5FFF7"/>
<reference evidence="2 3" key="1">
    <citation type="submission" date="2019-09" db="EMBL/GenBank/DDBJ databases">
        <authorList>
            <person name="Ou C."/>
        </authorList>
    </citation>
    <scope>NUCLEOTIDE SEQUENCE [LARGE SCALE GENOMIC DNA]</scope>
    <source>
        <strain evidence="2">S2</strain>
        <tissue evidence="2">Leaf</tissue>
    </source>
</reference>
<evidence type="ECO:0000313" key="2">
    <source>
        <dbReference type="EMBL" id="KAB2601846.1"/>
    </source>
</evidence>
<reference evidence="3" key="2">
    <citation type="submission" date="2019-10" db="EMBL/GenBank/DDBJ databases">
        <title>A de novo genome assembly of a pear dwarfing rootstock.</title>
        <authorList>
            <person name="Wang F."/>
            <person name="Wang J."/>
            <person name="Li S."/>
            <person name="Zhang Y."/>
            <person name="Fang M."/>
            <person name="Ma L."/>
            <person name="Zhao Y."/>
            <person name="Jiang S."/>
        </authorList>
    </citation>
    <scope>NUCLEOTIDE SEQUENCE [LARGE SCALE GENOMIC DNA]</scope>
</reference>
<keyword evidence="3" id="KW-1185">Reference proteome</keyword>
<reference evidence="2 3" key="3">
    <citation type="submission" date="2019-11" db="EMBL/GenBank/DDBJ databases">
        <title>A de novo genome assembly of a pear dwarfing rootstock.</title>
        <authorList>
            <person name="Wang F."/>
            <person name="Wang J."/>
            <person name="Li S."/>
            <person name="Zhang Y."/>
            <person name="Fang M."/>
            <person name="Ma L."/>
            <person name="Zhao Y."/>
            <person name="Jiang S."/>
        </authorList>
    </citation>
    <scope>NUCLEOTIDE SEQUENCE [LARGE SCALE GENOMIC DNA]</scope>
    <source>
        <strain evidence="2">S2</strain>
        <tissue evidence="2">Leaf</tissue>
    </source>
</reference>
<comment type="caution">
    <text evidence="2">The sequence shown here is derived from an EMBL/GenBank/DDBJ whole genome shotgun (WGS) entry which is preliminary data.</text>
</comment>
<organism evidence="2 3">
    <name type="scientific">Pyrus ussuriensis x Pyrus communis</name>
    <dbReference type="NCBI Taxonomy" id="2448454"/>
    <lineage>
        <taxon>Eukaryota</taxon>
        <taxon>Viridiplantae</taxon>
        <taxon>Streptophyta</taxon>
        <taxon>Embryophyta</taxon>
        <taxon>Tracheophyta</taxon>
        <taxon>Spermatophyta</taxon>
        <taxon>Magnoliopsida</taxon>
        <taxon>eudicotyledons</taxon>
        <taxon>Gunneridae</taxon>
        <taxon>Pentapetalae</taxon>
        <taxon>rosids</taxon>
        <taxon>fabids</taxon>
        <taxon>Rosales</taxon>
        <taxon>Rosaceae</taxon>
        <taxon>Amygdaloideae</taxon>
        <taxon>Maleae</taxon>
        <taxon>Pyrus</taxon>
    </lineage>
</organism>
<accession>A0A5N5FFF7</accession>
<gene>
    <name evidence="2" type="ORF">D8674_002851</name>
</gene>